<dbReference type="Gene3D" id="2.30.29.30">
    <property type="entry name" value="Pleckstrin-homology domain (PH domain)/Phosphotyrosine-binding domain (PTB)"/>
    <property type="match status" value="1"/>
</dbReference>
<feature type="region of interest" description="Disordered" evidence="1">
    <location>
        <begin position="140"/>
        <end position="341"/>
    </location>
</feature>
<feature type="compositionally biased region" description="Basic and acidic residues" evidence="1">
    <location>
        <begin position="40"/>
        <end position="62"/>
    </location>
</feature>
<feature type="compositionally biased region" description="Low complexity" evidence="1">
    <location>
        <begin position="330"/>
        <end position="341"/>
    </location>
</feature>
<sequence length="555" mass="59728">MNSLLVAKSESAALVDEKKCEGLGEEDAIPHLLSSQEEGDSNHEADGNKLVENGDLKDKLSEKEEESTDKDDEICIKGIPSGDGDEGAGEDTQYEVVPNPAAEQVDLSGLRGTRAPETIDELLDDKNGEDLNNLAELVPGLRGRSIHSDNGNDREDTPPKETDDLSQDGSVKLDDSKRRSTAKSELQDSTIALYGKSVRLPNEGNTIEPIDSMFVQMESLEEDTENQKIAAPAPLETGSAEDDGDEEDSRAPNRDNSTKSHSSSSSSSHGDANKIENEEQNLGGFEENDEHNSESSASSSDAGVEDDEQKMGSAHLTGLPPNDRAGAFHTTPSSASLSTATQTHEVRMPMYLPTFKPATGCTNASDFIVRCFVARLRSGITVVKHGRSRWCKSRLRILHVHADGRSLSWKPAMGEPSSSKRPPKLDLSTCMEVRHAWSPDPLNPMFTGTPILRQKCEAANAHKSFALIFPKRTVDITAVTADQCKVLMEGFSALCFRLHVANLAGRGKKGGEKEGVRGDEDASTTASVTLTNNSNTMSPNGSGGKPSSKKSGLQR</sequence>
<evidence type="ECO:0000256" key="1">
    <source>
        <dbReference type="SAM" id="MobiDB-lite"/>
    </source>
</evidence>
<feature type="compositionally biased region" description="Low complexity" evidence="1">
    <location>
        <begin position="260"/>
        <end position="269"/>
    </location>
</feature>
<proteinExistence type="predicted"/>
<evidence type="ECO:0000313" key="2">
    <source>
        <dbReference type="EMBL" id="CAE4669340.1"/>
    </source>
</evidence>
<feature type="compositionally biased region" description="Acidic residues" evidence="1">
    <location>
        <begin position="83"/>
        <end position="93"/>
    </location>
</feature>
<organism evidence="2">
    <name type="scientific">Ditylum brightwellii</name>
    <dbReference type="NCBI Taxonomy" id="49249"/>
    <lineage>
        <taxon>Eukaryota</taxon>
        <taxon>Sar</taxon>
        <taxon>Stramenopiles</taxon>
        <taxon>Ochrophyta</taxon>
        <taxon>Bacillariophyta</taxon>
        <taxon>Mediophyceae</taxon>
        <taxon>Lithodesmiophycidae</taxon>
        <taxon>Lithodesmiales</taxon>
        <taxon>Lithodesmiaceae</taxon>
        <taxon>Ditylum</taxon>
    </lineage>
</organism>
<feature type="region of interest" description="Disordered" evidence="1">
    <location>
        <begin position="19"/>
        <end position="113"/>
    </location>
</feature>
<dbReference type="EMBL" id="HBNS01061443">
    <property type="protein sequence ID" value="CAE4669340.1"/>
    <property type="molecule type" value="Transcribed_RNA"/>
</dbReference>
<accession>A0A6S8Z0G6</accession>
<name>A0A6S8Z0G6_9STRA</name>
<feature type="compositionally biased region" description="Basic and acidic residues" evidence="1">
    <location>
        <begin position="146"/>
        <end position="163"/>
    </location>
</feature>
<feature type="compositionally biased region" description="Low complexity" evidence="1">
    <location>
        <begin position="545"/>
        <end position="555"/>
    </location>
</feature>
<feature type="compositionally biased region" description="Basic and acidic residues" evidence="1">
    <location>
        <begin position="509"/>
        <end position="520"/>
    </location>
</feature>
<reference evidence="2" key="1">
    <citation type="submission" date="2021-01" db="EMBL/GenBank/DDBJ databases">
        <authorList>
            <person name="Corre E."/>
            <person name="Pelletier E."/>
            <person name="Niang G."/>
            <person name="Scheremetjew M."/>
            <person name="Finn R."/>
            <person name="Kale V."/>
            <person name="Holt S."/>
            <person name="Cochrane G."/>
            <person name="Meng A."/>
            <person name="Brown T."/>
            <person name="Cohen L."/>
        </authorList>
    </citation>
    <scope>NUCLEOTIDE SEQUENCE</scope>
    <source>
        <strain evidence="2">GSO104</strain>
    </source>
</reference>
<feature type="region of interest" description="Disordered" evidence="1">
    <location>
        <begin position="506"/>
        <end position="555"/>
    </location>
</feature>
<gene>
    <name evidence="2" type="ORF">DBRI00130_LOCUS44293</name>
</gene>
<feature type="compositionally biased region" description="Basic and acidic residues" evidence="1">
    <location>
        <begin position="249"/>
        <end position="258"/>
    </location>
</feature>
<protein>
    <submittedName>
        <fullName evidence="2">Uncharacterized protein</fullName>
    </submittedName>
</protein>
<dbReference type="AlphaFoldDB" id="A0A6S8Z0G6"/>
<feature type="compositionally biased region" description="Acidic residues" evidence="1">
    <location>
        <begin position="63"/>
        <end position="72"/>
    </location>
</feature>
<feature type="compositionally biased region" description="Acidic residues" evidence="1">
    <location>
        <begin position="239"/>
        <end position="248"/>
    </location>
</feature>
<feature type="compositionally biased region" description="Polar residues" evidence="1">
    <location>
        <begin position="523"/>
        <end position="540"/>
    </location>
</feature>
<dbReference type="InterPro" id="IPR011993">
    <property type="entry name" value="PH-like_dom_sf"/>
</dbReference>